<keyword evidence="3" id="KW-1185">Reference proteome</keyword>
<sequence length="56" mass="6031">MKYLAAISLGLILSTSMSHAMSNLTVSGVDIPEKVFQQCAGSKNFYNCAEQAMKAM</sequence>
<dbReference type="RefSeq" id="WP_172443083.1">
    <property type="nucleotide sequence ID" value="NZ_LT960611.1"/>
</dbReference>
<evidence type="ECO:0000313" key="3">
    <source>
        <dbReference type="Proteomes" id="UP000235828"/>
    </source>
</evidence>
<organism evidence="2 3">
    <name type="scientific">Vibrio tapetis subsp. tapetis</name>
    <dbReference type="NCBI Taxonomy" id="1671868"/>
    <lineage>
        <taxon>Bacteria</taxon>
        <taxon>Pseudomonadati</taxon>
        <taxon>Pseudomonadota</taxon>
        <taxon>Gammaproteobacteria</taxon>
        <taxon>Vibrionales</taxon>
        <taxon>Vibrionaceae</taxon>
        <taxon>Vibrio</taxon>
    </lineage>
</organism>
<dbReference type="AlphaFoldDB" id="A0A2N8ZBT5"/>
<name>A0A2N8ZBT5_9VIBR</name>
<protein>
    <recommendedName>
        <fullName evidence="4">Secreted protein</fullName>
    </recommendedName>
</protein>
<dbReference type="Proteomes" id="UP000235828">
    <property type="component" value="Chromosome A"/>
</dbReference>
<evidence type="ECO:0000256" key="1">
    <source>
        <dbReference type="SAM" id="SignalP"/>
    </source>
</evidence>
<accession>A0A2N8ZBT5</accession>
<proteinExistence type="predicted"/>
<dbReference type="KEGG" id="vta:A1390"/>
<evidence type="ECO:0008006" key="4">
    <source>
        <dbReference type="Google" id="ProtNLM"/>
    </source>
</evidence>
<keyword evidence="1" id="KW-0732">Signal</keyword>
<reference evidence="2 3" key="1">
    <citation type="submission" date="2017-10" db="EMBL/GenBank/DDBJ databases">
        <authorList>
            <person name="Banno H."/>
            <person name="Chua N.-H."/>
        </authorList>
    </citation>
    <scope>NUCLEOTIDE SEQUENCE [LARGE SCALE GENOMIC DNA]</scope>
    <source>
        <strain evidence="2">Vibrio tapetis CECT4600</strain>
    </source>
</reference>
<gene>
    <name evidence="2" type="ORF">VTAP4600_A1390</name>
</gene>
<evidence type="ECO:0000313" key="2">
    <source>
        <dbReference type="EMBL" id="SON49369.1"/>
    </source>
</evidence>
<feature type="chain" id="PRO_5014673444" description="Secreted protein" evidence="1">
    <location>
        <begin position="21"/>
        <end position="56"/>
    </location>
</feature>
<feature type="signal peptide" evidence="1">
    <location>
        <begin position="1"/>
        <end position="20"/>
    </location>
</feature>
<dbReference type="EMBL" id="LT960611">
    <property type="protein sequence ID" value="SON49369.1"/>
    <property type="molecule type" value="Genomic_DNA"/>
</dbReference>